<dbReference type="AlphaFoldDB" id="A0AAD6UF41"/>
<feature type="compositionally biased region" description="Polar residues" evidence="1">
    <location>
        <begin position="172"/>
        <end position="187"/>
    </location>
</feature>
<name>A0AAD6UF41_9AGAR</name>
<reference evidence="2" key="1">
    <citation type="submission" date="2023-03" db="EMBL/GenBank/DDBJ databases">
        <title>Massive genome expansion in bonnet fungi (Mycena s.s.) driven by repeated elements and novel gene families across ecological guilds.</title>
        <authorList>
            <consortium name="Lawrence Berkeley National Laboratory"/>
            <person name="Harder C.B."/>
            <person name="Miyauchi S."/>
            <person name="Viragh M."/>
            <person name="Kuo A."/>
            <person name="Thoen E."/>
            <person name="Andreopoulos B."/>
            <person name="Lu D."/>
            <person name="Skrede I."/>
            <person name="Drula E."/>
            <person name="Henrissat B."/>
            <person name="Morin E."/>
            <person name="Kohler A."/>
            <person name="Barry K."/>
            <person name="LaButti K."/>
            <person name="Morin E."/>
            <person name="Salamov A."/>
            <person name="Lipzen A."/>
            <person name="Mereny Z."/>
            <person name="Hegedus B."/>
            <person name="Baldrian P."/>
            <person name="Stursova M."/>
            <person name="Weitz H."/>
            <person name="Taylor A."/>
            <person name="Grigoriev I.V."/>
            <person name="Nagy L.G."/>
            <person name="Martin F."/>
            <person name="Kauserud H."/>
        </authorList>
    </citation>
    <scope>NUCLEOTIDE SEQUENCE</scope>
    <source>
        <strain evidence="2">CBHHK173m</strain>
    </source>
</reference>
<feature type="region of interest" description="Disordered" evidence="1">
    <location>
        <begin position="1"/>
        <end position="56"/>
    </location>
</feature>
<protein>
    <submittedName>
        <fullName evidence="2">Uncharacterized protein</fullName>
    </submittedName>
</protein>
<gene>
    <name evidence="2" type="ORF">B0H15DRAFT_455501</name>
</gene>
<organism evidence="2 3">
    <name type="scientific">Mycena belliarum</name>
    <dbReference type="NCBI Taxonomy" id="1033014"/>
    <lineage>
        <taxon>Eukaryota</taxon>
        <taxon>Fungi</taxon>
        <taxon>Dikarya</taxon>
        <taxon>Basidiomycota</taxon>
        <taxon>Agaricomycotina</taxon>
        <taxon>Agaricomycetes</taxon>
        <taxon>Agaricomycetidae</taxon>
        <taxon>Agaricales</taxon>
        <taxon>Marasmiineae</taxon>
        <taxon>Mycenaceae</taxon>
        <taxon>Mycena</taxon>
    </lineage>
</organism>
<feature type="region of interest" description="Disordered" evidence="1">
    <location>
        <begin position="130"/>
        <end position="201"/>
    </location>
</feature>
<evidence type="ECO:0000313" key="3">
    <source>
        <dbReference type="Proteomes" id="UP001222325"/>
    </source>
</evidence>
<feature type="compositionally biased region" description="Basic and acidic residues" evidence="1">
    <location>
        <begin position="190"/>
        <end position="201"/>
    </location>
</feature>
<accession>A0AAD6UF41</accession>
<comment type="caution">
    <text evidence="2">The sequence shown here is derived from an EMBL/GenBank/DDBJ whole genome shotgun (WGS) entry which is preliminary data.</text>
</comment>
<dbReference type="Proteomes" id="UP001222325">
    <property type="component" value="Unassembled WGS sequence"/>
</dbReference>
<dbReference type="EMBL" id="JARJCN010000005">
    <property type="protein sequence ID" value="KAJ7100614.1"/>
    <property type="molecule type" value="Genomic_DNA"/>
</dbReference>
<keyword evidence="3" id="KW-1185">Reference proteome</keyword>
<proteinExistence type="predicted"/>
<sequence>MPSRSHVMGSARSSRRVQARCGVQNRVGERSKCEELGTSLRRGQGHGRRSRARHNPRISDSRALLSAAARGASTPCFVSLPALALAVPWHCIALKRSPPSSTVSAIVGAGAGDFGGGATRATADPSLVRAAQGANPDGNDGSGTLSLAGSVHGRDAAASGVDRGGGAVPRGKTSSSNVTRPSSQTSVGAADKRNEETRGEA</sequence>
<feature type="compositionally biased region" description="Basic residues" evidence="1">
    <location>
        <begin position="43"/>
        <end position="56"/>
    </location>
</feature>
<evidence type="ECO:0000313" key="2">
    <source>
        <dbReference type="EMBL" id="KAJ7100614.1"/>
    </source>
</evidence>
<evidence type="ECO:0000256" key="1">
    <source>
        <dbReference type="SAM" id="MobiDB-lite"/>
    </source>
</evidence>